<gene>
    <name evidence="3" type="ORF">ACFQMN_04850</name>
</gene>
<feature type="domain" description="Thiamin/hydroxymethyl pyrimidine-binding YkoF putative" evidence="2">
    <location>
        <begin position="116"/>
        <end position="195"/>
    </location>
</feature>
<accession>A0ABW2K260</accession>
<dbReference type="InterPro" id="IPR029756">
    <property type="entry name" value="MTH1187/YkoF-like"/>
</dbReference>
<feature type="domain" description="Thiamin/hydroxymethyl pyrimidine-binding YkoF putative" evidence="2">
    <location>
        <begin position="10"/>
        <end position="89"/>
    </location>
</feature>
<organism evidence="3 4">
    <name type="scientific">Halobacillus campisalis</name>
    <dbReference type="NCBI Taxonomy" id="435909"/>
    <lineage>
        <taxon>Bacteria</taxon>
        <taxon>Bacillati</taxon>
        <taxon>Bacillota</taxon>
        <taxon>Bacilli</taxon>
        <taxon>Bacillales</taxon>
        <taxon>Bacillaceae</taxon>
        <taxon>Halobacillus</taxon>
    </lineage>
</organism>
<evidence type="ECO:0000256" key="1">
    <source>
        <dbReference type="SAM" id="MobiDB-lite"/>
    </source>
</evidence>
<dbReference type="PIRSF" id="PIRSF021331">
    <property type="entry name" value="YkoF"/>
    <property type="match status" value="1"/>
</dbReference>
<dbReference type="SUPFAM" id="SSF89957">
    <property type="entry name" value="MTH1187/YkoF-like"/>
    <property type="match status" value="1"/>
</dbReference>
<name>A0ABW2K260_9BACI</name>
<feature type="region of interest" description="Disordered" evidence="1">
    <location>
        <begin position="175"/>
        <end position="200"/>
    </location>
</feature>
<dbReference type="Gene3D" id="3.30.70.930">
    <property type="match status" value="2"/>
</dbReference>
<protein>
    <submittedName>
        <fullName evidence="3">YkoF family thiamine/hydroxymethylpyrimidine-binding protein</fullName>
    </submittedName>
</protein>
<dbReference type="EMBL" id="JBHTBY010000004">
    <property type="protein sequence ID" value="MFC7320197.1"/>
    <property type="molecule type" value="Genomic_DNA"/>
</dbReference>
<dbReference type="Pfam" id="PF07615">
    <property type="entry name" value="Ykof"/>
    <property type="match status" value="2"/>
</dbReference>
<evidence type="ECO:0000259" key="2">
    <source>
        <dbReference type="Pfam" id="PF07615"/>
    </source>
</evidence>
<dbReference type="Proteomes" id="UP001596494">
    <property type="component" value="Unassembled WGS sequence"/>
</dbReference>
<proteinExistence type="predicted"/>
<dbReference type="InterPro" id="IPR011522">
    <property type="entry name" value="Thiamin/HMP-bd_put_YkoF"/>
</dbReference>
<feature type="compositionally biased region" description="Polar residues" evidence="1">
    <location>
        <begin position="179"/>
        <end position="194"/>
    </location>
</feature>
<sequence length="200" mass="22057">MNEQCGNLRIAGCSFSVHPMSDQFIEHILESLEHVDTSKVWMETDDVTTTVRGRIEHVFDVTKAILLTIADRGVHVAFQGTYSIGCPGDSSGDAFMTESRERMNELNSISIDQKIAAKFSLYPMGGGDYMDTIYSQIERMEANGVDVSRAHYSTRLDGDTHSIFTGLEDVFRETEKSGSSHTVMTVTVSANSPSNKEDAS</sequence>
<comment type="caution">
    <text evidence="3">The sequence shown here is derived from an EMBL/GenBank/DDBJ whole genome shotgun (WGS) entry which is preliminary data.</text>
</comment>
<evidence type="ECO:0000313" key="3">
    <source>
        <dbReference type="EMBL" id="MFC7320197.1"/>
    </source>
</evidence>
<dbReference type="RefSeq" id="WP_289217095.1">
    <property type="nucleotide sequence ID" value="NZ_JAPVRC010000012.1"/>
</dbReference>
<evidence type="ECO:0000313" key="4">
    <source>
        <dbReference type="Proteomes" id="UP001596494"/>
    </source>
</evidence>
<dbReference type="InterPro" id="IPR015835">
    <property type="entry name" value="HMP/thiamine-bd"/>
</dbReference>
<keyword evidence="4" id="KW-1185">Reference proteome</keyword>
<reference evidence="4" key="1">
    <citation type="journal article" date="2019" name="Int. J. Syst. Evol. Microbiol.">
        <title>The Global Catalogue of Microorganisms (GCM) 10K type strain sequencing project: providing services to taxonomists for standard genome sequencing and annotation.</title>
        <authorList>
            <consortium name="The Broad Institute Genomics Platform"/>
            <consortium name="The Broad Institute Genome Sequencing Center for Infectious Disease"/>
            <person name="Wu L."/>
            <person name="Ma J."/>
        </authorList>
    </citation>
    <scope>NUCLEOTIDE SEQUENCE [LARGE SCALE GENOMIC DNA]</scope>
    <source>
        <strain evidence="4">CCUG 73951</strain>
    </source>
</reference>